<dbReference type="OrthoDB" id="1524666at2"/>
<evidence type="ECO:0000313" key="2">
    <source>
        <dbReference type="Proteomes" id="UP000030185"/>
    </source>
</evidence>
<accession>A0A098LA24</accession>
<proteinExistence type="predicted"/>
<dbReference type="AlphaFoldDB" id="A0A098LA24"/>
<gene>
    <name evidence="1" type="ORF">MYP_483</name>
</gene>
<dbReference type="RefSeq" id="WP_028982339.1">
    <property type="nucleotide sequence ID" value="NZ_BBLT01000001.1"/>
</dbReference>
<sequence length="91" mass="10790">MQIKYTNQFLNKLEDIFAESEYMLRYEKGNFHSGYCILKDTKVAVVNKYFPVEGKINCLIEILRSIKLDVSRLSEKNKKFYLEINQTELSL</sequence>
<dbReference type="EMBL" id="BBLT01000001">
    <property type="protein sequence ID" value="GAL83257.1"/>
    <property type="molecule type" value="Genomic_DNA"/>
</dbReference>
<dbReference type="Proteomes" id="UP000030185">
    <property type="component" value="Unassembled WGS sequence"/>
</dbReference>
<protein>
    <submittedName>
        <fullName evidence="1">Uncharacterized protein</fullName>
    </submittedName>
</protein>
<name>A0A098LA24_9BACT</name>
<comment type="caution">
    <text evidence="1">The sequence shown here is derived from an EMBL/GenBank/DDBJ whole genome shotgun (WGS) entry which is preliminary data.</text>
</comment>
<dbReference type="eggNOG" id="ENOG5032ZSH">
    <property type="taxonomic scope" value="Bacteria"/>
</dbReference>
<evidence type="ECO:0000313" key="1">
    <source>
        <dbReference type="EMBL" id="GAL83257.1"/>
    </source>
</evidence>
<organism evidence="1 2">
    <name type="scientific">Sporocytophaga myxococcoides</name>
    <dbReference type="NCBI Taxonomy" id="153721"/>
    <lineage>
        <taxon>Bacteria</taxon>
        <taxon>Pseudomonadati</taxon>
        <taxon>Bacteroidota</taxon>
        <taxon>Cytophagia</taxon>
        <taxon>Cytophagales</taxon>
        <taxon>Cytophagaceae</taxon>
        <taxon>Sporocytophaga</taxon>
    </lineage>
</organism>
<dbReference type="STRING" id="153721.MYP_483"/>
<reference evidence="1 2" key="1">
    <citation type="submission" date="2014-09" db="EMBL/GenBank/DDBJ databases">
        <title>Sporocytophaga myxococcoides PG-01 genome sequencing.</title>
        <authorList>
            <person name="Liu L."/>
            <person name="Gao P.J."/>
            <person name="Chen G.J."/>
            <person name="Wang L.S."/>
        </authorList>
    </citation>
    <scope>NUCLEOTIDE SEQUENCE [LARGE SCALE GENOMIC DNA]</scope>
    <source>
        <strain evidence="1 2">PG-01</strain>
    </source>
</reference>
<keyword evidence="2" id="KW-1185">Reference proteome</keyword>